<dbReference type="SUPFAM" id="SSF46689">
    <property type="entry name" value="Homeodomain-like"/>
    <property type="match status" value="1"/>
</dbReference>
<organism evidence="7 8">
    <name type="scientific">Streptomyces antioxidans</name>
    <dbReference type="NCBI Taxonomy" id="1507734"/>
    <lineage>
        <taxon>Bacteria</taxon>
        <taxon>Bacillati</taxon>
        <taxon>Actinomycetota</taxon>
        <taxon>Actinomycetes</taxon>
        <taxon>Kitasatosporales</taxon>
        <taxon>Streptomycetaceae</taxon>
        <taxon>Streptomyces</taxon>
    </lineage>
</organism>
<dbReference type="PANTHER" id="PTHR30055">
    <property type="entry name" value="HTH-TYPE TRANSCRIPTIONAL REGULATOR RUTR"/>
    <property type="match status" value="1"/>
</dbReference>
<dbReference type="InterPro" id="IPR001647">
    <property type="entry name" value="HTH_TetR"/>
</dbReference>
<dbReference type="AlphaFoldDB" id="A0A1V4CZ42"/>
<dbReference type="InterPro" id="IPR009057">
    <property type="entry name" value="Homeodomain-like_sf"/>
</dbReference>
<dbReference type="InterPro" id="IPR004111">
    <property type="entry name" value="Repressor_TetR_C"/>
</dbReference>
<dbReference type="Gene3D" id="1.10.10.60">
    <property type="entry name" value="Homeodomain-like"/>
    <property type="match status" value="1"/>
</dbReference>
<dbReference type="InterPro" id="IPR050109">
    <property type="entry name" value="HTH-type_TetR-like_transc_reg"/>
</dbReference>
<keyword evidence="1" id="KW-0805">Transcription regulation</keyword>
<dbReference type="GO" id="GO:0003700">
    <property type="term" value="F:DNA-binding transcription factor activity"/>
    <property type="evidence" value="ECO:0007669"/>
    <property type="project" value="TreeGrafter"/>
</dbReference>
<sequence>MATARTRRSPRRTDALSRERIVEAAVELLDTAGEGGLTFRALTERLATGPGAIYWHVANKDELLDAATDAVVAAALAAECLEPPKPTKRADPTKPTKPAESPDSPQDKIRAIAFGLFDAIEDHPWLPTQLALQLSRSPWGSVTPRIFESVGRQVRALGVPEGHWFTAASALVHYILGAAGQNAANNASARTLAPGVDRAQFLDAASKAWQELDPDDYPFIHAVAAQMREHDDREQFLAGIDVVLTGITALHLPGERGRT</sequence>
<feature type="DNA-binding region" description="H-T-H motif" evidence="4">
    <location>
        <begin position="38"/>
        <end position="57"/>
    </location>
</feature>
<evidence type="ECO:0000313" key="7">
    <source>
        <dbReference type="EMBL" id="OPF74302.1"/>
    </source>
</evidence>
<dbReference type="EMBL" id="LAKD02000078">
    <property type="protein sequence ID" value="OPF74302.1"/>
    <property type="molecule type" value="Genomic_DNA"/>
</dbReference>
<comment type="caution">
    <text evidence="7">The sequence shown here is derived from an EMBL/GenBank/DDBJ whole genome shotgun (WGS) entry which is preliminary data.</text>
</comment>
<evidence type="ECO:0000256" key="4">
    <source>
        <dbReference type="PROSITE-ProRule" id="PRU00335"/>
    </source>
</evidence>
<dbReference type="SUPFAM" id="SSF48498">
    <property type="entry name" value="Tetracyclin repressor-like, C-terminal domain"/>
    <property type="match status" value="1"/>
</dbReference>
<dbReference type="PROSITE" id="PS50977">
    <property type="entry name" value="HTH_TETR_2"/>
    <property type="match status" value="1"/>
</dbReference>
<reference evidence="7" key="1">
    <citation type="submission" date="2016-12" db="EMBL/GenBank/DDBJ databases">
        <title>Genome sequence of Streptomyces antioxidans MUSC 164.</title>
        <authorList>
            <person name="Lee L.-H."/>
            <person name="Ser H.-L."/>
        </authorList>
    </citation>
    <scope>NUCLEOTIDE SEQUENCE [LARGE SCALE GENOMIC DNA]</scope>
    <source>
        <strain evidence="7">MUSC 164</strain>
    </source>
</reference>
<evidence type="ECO:0000313" key="8">
    <source>
        <dbReference type="Proteomes" id="UP000033615"/>
    </source>
</evidence>
<dbReference type="OrthoDB" id="4427109at2"/>
<dbReference type="InterPro" id="IPR036271">
    <property type="entry name" value="Tet_transcr_reg_TetR-rel_C_sf"/>
</dbReference>
<evidence type="ECO:0000256" key="2">
    <source>
        <dbReference type="ARBA" id="ARBA00023125"/>
    </source>
</evidence>
<dbReference type="Proteomes" id="UP000033615">
    <property type="component" value="Unassembled WGS sequence"/>
</dbReference>
<dbReference type="GO" id="GO:0000976">
    <property type="term" value="F:transcription cis-regulatory region binding"/>
    <property type="evidence" value="ECO:0007669"/>
    <property type="project" value="TreeGrafter"/>
</dbReference>
<keyword evidence="2 4" id="KW-0238">DNA-binding</keyword>
<dbReference type="Gene3D" id="1.10.357.10">
    <property type="entry name" value="Tetracycline Repressor, domain 2"/>
    <property type="match status" value="1"/>
</dbReference>
<proteinExistence type="predicted"/>
<name>A0A1V4CZ42_9ACTN</name>
<protein>
    <submittedName>
        <fullName evidence="7">TetR family transcriptional regulator</fullName>
    </submittedName>
</protein>
<dbReference type="RefSeq" id="WP_046090362.1">
    <property type="nucleotide sequence ID" value="NZ_LAKD02000078.1"/>
</dbReference>
<accession>A0A1V4CZ42</accession>
<dbReference type="Pfam" id="PF02909">
    <property type="entry name" value="TetR_C_1"/>
    <property type="match status" value="1"/>
</dbReference>
<gene>
    <name evidence="7" type="ORF">VT50_0226625</name>
</gene>
<evidence type="ECO:0000256" key="3">
    <source>
        <dbReference type="ARBA" id="ARBA00023163"/>
    </source>
</evidence>
<evidence type="ECO:0000259" key="6">
    <source>
        <dbReference type="PROSITE" id="PS50977"/>
    </source>
</evidence>
<feature type="region of interest" description="Disordered" evidence="5">
    <location>
        <begin position="83"/>
        <end position="106"/>
    </location>
</feature>
<keyword evidence="3" id="KW-0804">Transcription</keyword>
<keyword evidence="8" id="KW-1185">Reference proteome</keyword>
<evidence type="ECO:0000256" key="5">
    <source>
        <dbReference type="SAM" id="MobiDB-lite"/>
    </source>
</evidence>
<dbReference type="PANTHER" id="PTHR30055:SF151">
    <property type="entry name" value="TRANSCRIPTIONAL REGULATORY PROTEIN"/>
    <property type="match status" value="1"/>
</dbReference>
<feature type="domain" description="HTH tetR-type" evidence="6">
    <location>
        <begin position="15"/>
        <end position="75"/>
    </location>
</feature>
<evidence type="ECO:0000256" key="1">
    <source>
        <dbReference type="ARBA" id="ARBA00023015"/>
    </source>
</evidence>
<dbReference type="Pfam" id="PF00440">
    <property type="entry name" value="TetR_N"/>
    <property type="match status" value="1"/>
</dbReference>
<dbReference type="PRINTS" id="PR00455">
    <property type="entry name" value="HTHTETR"/>
</dbReference>
<dbReference type="GO" id="GO:0045892">
    <property type="term" value="P:negative regulation of DNA-templated transcription"/>
    <property type="evidence" value="ECO:0007669"/>
    <property type="project" value="InterPro"/>
</dbReference>